<dbReference type="Pfam" id="PF12840">
    <property type="entry name" value="HTH_20"/>
    <property type="match status" value="1"/>
</dbReference>
<evidence type="ECO:0000259" key="5">
    <source>
        <dbReference type="PROSITE" id="PS50987"/>
    </source>
</evidence>
<dbReference type="InterPro" id="IPR051081">
    <property type="entry name" value="HTH_MetalResp_TranReg"/>
</dbReference>
<evidence type="ECO:0000256" key="3">
    <source>
        <dbReference type="ARBA" id="ARBA00023163"/>
    </source>
</evidence>
<keyword evidence="3" id="KW-0804">Transcription</keyword>
<dbReference type="GO" id="GO:0003677">
    <property type="term" value="F:DNA binding"/>
    <property type="evidence" value="ECO:0007669"/>
    <property type="project" value="UniProtKB-KW"/>
</dbReference>
<name>A0A411HHG7_9GAMM</name>
<dbReference type="CDD" id="cd00090">
    <property type="entry name" value="HTH_ARSR"/>
    <property type="match status" value="1"/>
</dbReference>
<dbReference type="PANTHER" id="PTHR33154">
    <property type="entry name" value="TRANSCRIPTIONAL REGULATOR, ARSR FAMILY"/>
    <property type="match status" value="1"/>
</dbReference>
<dbReference type="InterPro" id="IPR047796">
    <property type="entry name" value="SdpR-like_repress"/>
</dbReference>
<keyword evidence="7" id="KW-1185">Reference proteome</keyword>
<evidence type="ECO:0000256" key="1">
    <source>
        <dbReference type="ARBA" id="ARBA00023015"/>
    </source>
</evidence>
<accession>A0A411HHG7</accession>
<evidence type="ECO:0000313" key="7">
    <source>
        <dbReference type="Proteomes" id="UP000291562"/>
    </source>
</evidence>
<dbReference type="Gene3D" id="1.10.10.10">
    <property type="entry name" value="Winged helix-like DNA-binding domain superfamily/Winged helix DNA-binding domain"/>
    <property type="match status" value="1"/>
</dbReference>
<dbReference type="PROSITE" id="PS50987">
    <property type="entry name" value="HTH_ARSR_2"/>
    <property type="match status" value="1"/>
</dbReference>
<dbReference type="OrthoDB" id="46768at2"/>
<dbReference type="GO" id="GO:0003700">
    <property type="term" value="F:DNA-binding transcription factor activity"/>
    <property type="evidence" value="ECO:0007669"/>
    <property type="project" value="InterPro"/>
</dbReference>
<dbReference type="SUPFAM" id="SSF46785">
    <property type="entry name" value="Winged helix' DNA-binding domain"/>
    <property type="match status" value="1"/>
</dbReference>
<evidence type="ECO:0000256" key="4">
    <source>
        <dbReference type="SAM" id="MobiDB-lite"/>
    </source>
</evidence>
<dbReference type="EMBL" id="CP035704">
    <property type="protein sequence ID" value="QBB69966.1"/>
    <property type="molecule type" value="Genomic_DNA"/>
</dbReference>
<dbReference type="KEGG" id="xbc:ELE36_06095"/>
<dbReference type="PANTHER" id="PTHR33154:SF33">
    <property type="entry name" value="TRANSCRIPTIONAL REPRESSOR SDPR"/>
    <property type="match status" value="1"/>
</dbReference>
<dbReference type="AlphaFoldDB" id="A0A411HHG7"/>
<dbReference type="NCBIfam" id="NF033788">
    <property type="entry name" value="HTH_metalloreg"/>
    <property type="match status" value="1"/>
</dbReference>
<keyword evidence="2" id="KW-0238">DNA-binding</keyword>
<dbReference type="RefSeq" id="WP_129832225.1">
    <property type="nucleotide sequence ID" value="NZ_CP035704.1"/>
</dbReference>
<dbReference type="InterPro" id="IPR011991">
    <property type="entry name" value="ArsR-like_HTH"/>
</dbReference>
<dbReference type="NCBIfam" id="NF033789">
    <property type="entry name" value="repress_SdpR"/>
    <property type="match status" value="1"/>
</dbReference>
<dbReference type="SMART" id="SM00418">
    <property type="entry name" value="HTH_ARSR"/>
    <property type="match status" value="1"/>
</dbReference>
<evidence type="ECO:0000256" key="2">
    <source>
        <dbReference type="ARBA" id="ARBA00023125"/>
    </source>
</evidence>
<organism evidence="6 7">
    <name type="scientific">Pseudolysobacter antarcticus</name>
    <dbReference type="NCBI Taxonomy" id="2511995"/>
    <lineage>
        <taxon>Bacteria</taxon>
        <taxon>Pseudomonadati</taxon>
        <taxon>Pseudomonadota</taxon>
        <taxon>Gammaproteobacteria</taxon>
        <taxon>Lysobacterales</taxon>
        <taxon>Rhodanobacteraceae</taxon>
        <taxon>Pseudolysobacter</taxon>
    </lineage>
</organism>
<evidence type="ECO:0000313" key="6">
    <source>
        <dbReference type="EMBL" id="QBB69966.1"/>
    </source>
</evidence>
<keyword evidence="1" id="KW-0805">Transcription regulation</keyword>
<feature type="domain" description="HTH arsR-type" evidence="5">
    <location>
        <begin position="1"/>
        <end position="97"/>
    </location>
</feature>
<dbReference type="InterPro" id="IPR036388">
    <property type="entry name" value="WH-like_DNA-bd_sf"/>
</dbReference>
<reference evidence="6 7" key="1">
    <citation type="submission" date="2019-01" db="EMBL/GenBank/DDBJ databases">
        <title>Pseudolysobacter antarctica gen. nov., sp. nov., isolated from Fildes Peninsula, Antarctica.</title>
        <authorList>
            <person name="Wei Z."/>
            <person name="Peng F."/>
        </authorList>
    </citation>
    <scope>NUCLEOTIDE SEQUENCE [LARGE SCALE GENOMIC DNA]</scope>
    <source>
        <strain evidence="6 7">AQ6-296</strain>
    </source>
</reference>
<sequence>MSKVFKAISDPTRRQVLTLLRDGPLTAGELADHFAVSKPTMSAHFSVLREADLIAATKQGTTIVYGLKISVLEEALLGFAQLLGIQAKAPSSVRQDKPPSSQREKKR</sequence>
<dbReference type="Proteomes" id="UP000291562">
    <property type="component" value="Chromosome"/>
</dbReference>
<gene>
    <name evidence="6" type="ORF">ELE36_06095</name>
</gene>
<dbReference type="InterPro" id="IPR001845">
    <property type="entry name" value="HTH_ArsR_DNA-bd_dom"/>
</dbReference>
<proteinExistence type="predicted"/>
<dbReference type="PRINTS" id="PR00778">
    <property type="entry name" value="HTHARSR"/>
</dbReference>
<protein>
    <submittedName>
        <fullName evidence="6">ArsR family transcriptional regulator</fullName>
    </submittedName>
</protein>
<dbReference type="InterPro" id="IPR036390">
    <property type="entry name" value="WH_DNA-bd_sf"/>
</dbReference>
<feature type="region of interest" description="Disordered" evidence="4">
    <location>
        <begin position="88"/>
        <end position="107"/>
    </location>
</feature>